<dbReference type="EMBL" id="JACGWZ010000001">
    <property type="protein sequence ID" value="MBA8824057.1"/>
    <property type="molecule type" value="Genomic_DNA"/>
</dbReference>
<comment type="caution">
    <text evidence="3">The sequence shown here is derived from an EMBL/GenBank/DDBJ whole genome shotgun (WGS) entry which is preliminary data.</text>
</comment>
<evidence type="ECO:0000313" key="4">
    <source>
        <dbReference type="Proteomes" id="UP000569329"/>
    </source>
</evidence>
<sequence>MPTISTNAVGGPLVLSGPGVSSDLGRMLDQLSIDRVVVVCYPEDVSGALGQVIAVLGSRVVAVVDKVKELPTPQDVFAVADIAVTSEANGVLALGQPGPVELVKALRLVVDLPSAVVSATRPSTAEECWALSARGILTSGRHERSSLRLACEDPNLNMVT</sequence>
<dbReference type="GO" id="GO:0016491">
    <property type="term" value="F:oxidoreductase activity"/>
    <property type="evidence" value="ECO:0007669"/>
    <property type="project" value="UniProtKB-KW"/>
</dbReference>
<dbReference type="Pfam" id="PF00465">
    <property type="entry name" value="Fe-ADH"/>
    <property type="match status" value="1"/>
</dbReference>
<evidence type="ECO:0000259" key="2">
    <source>
        <dbReference type="Pfam" id="PF00465"/>
    </source>
</evidence>
<name>A0A839DX84_9PSEU</name>
<keyword evidence="4" id="KW-1185">Reference proteome</keyword>
<accession>A0A839DX84</accession>
<dbReference type="AlphaFoldDB" id="A0A839DX84"/>
<evidence type="ECO:0000256" key="1">
    <source>
        <dbReference type="ARBA" id="ARBA00023002"/>
    </source>
</evidence>
<feature type="domain" description="Alcohol dehydrogenase iron-type/glycerol dehydrogenase GldA" evidence="2">
    <location>
        <begin position="14"/>
        <end position="111"/>
    </location>
</feature>
<protein>
    <submittedName>
        <fullName evidence="3">Alcohol dehydrogenase class IV</fullName>
    </submittedName>
</protein>
<reference evidence="3 4" key="1">
    <citation type="submission" date="2020-07" db="EMBL/GenBank/DDBJ databases">
        <title>Sequencing the genomes of 1000 actinobacteria strains.</title>
        <authorList>
            <person name="Klenk H.-P."/>
        </authorList>
    </citation>
    <scope>NUCLEOTIDE SEQUENCE [LARGE SCALE GENOMIC DNA]</scope>
    <source>
        <strain evidence="3 4">DSM 45975</strain>
    </source>
</reference>
<evidence type="ECO:0000313" key="3">
    <source>
        <dbReference type="EMBL" id="MBA8824057.1"/>
    </source>
</evidence>
<dbReference type="InterPro" id="IPR001670">
    <property type="entry name" value="ADH_Fe/GldA"/>
</dbReference>
<gene>
    <name evidence="3" type="ORF">FHX42_001386</name>
</gene>
<proteinExistence type="predicted"/>
<keyword evidence="1" id="KW-0560">Oxidoreductase</keyword>
<dbReference type="SUPFAM" id="SSF56796">
    <property type="entry name" value="Dehydroquinate synthase-like"/>
    <property type="match status" value="1"/>
</dbReference>
<dbReference type="RefSeq" id="WP_182543224.1">
    <property type="nucleotide sequence ID" value="NZ_JACGWZ010000001.1"/>
</dbReference>
<dbReference type="Proteomes" id="UP000569329">
    <property type="component" value="Unassembled WGS sequence"/>
</dbReference>
<dbReference type="Gene3D" id="3.40.50.1970">
    <property type="match status" value="1"/>
</dbReference>
<dbReference type="GO" id="GO:0046872">
    <property type="term" value="F:metal ion binding"/>
    <property type="evidence" value="ECO:0007669"/>
    <property type="project" value="InterPro"/>
</dbReference>
<organism evidence="3 4">
    <name type="scientific">Halosaccharopolyspora lacisalsi</name>
    <dbReference type="NCBI Taxonomy" id="1000566"/>
    <lineage>
        <taxon>Bacteria</taxon>
        <taxon>Bacillati</taxon>
        <taxon>Actinomycetota</taxon>
        <taxon>Actinomycetes</taxon>
        <taxon>Pseudonocardiales</taxon>
        <taxon>Pseudonocardiaceae</taxon>
        <taxon>Halosaccharopolyspora</taxon>
    </lineage>
</organism>